<dbReference type="RefSeq" id="WP_368846164.1">
    <property type="nucleotide sequence ID" value="NZ_CP194411.1"/>
</dbReference>
<gene>
    <name evidence="2" type="ORF">QCO44_02185</name>
</gene>
<comment type="caution">
    <text evidence="2">The sequence shown here is derived from an EMBL/GenBank/DDBJ whole genome shotgun (WGS) entry which is preliminary data.</text>
</comment>
<feature type="coiled-coil region" evidence="1">
    <location>
        <begin position="280"/>
        <end position="349"/>
    </location>
</feature>
<dbReference type="Proteomes" id="UP001559623">
    <property type="component" value="Unassembled WGS sequence"/>
</dbReference>
<evidence type="ECO:0000313" key="3">
    <source>
        <dbReference type="Proteomes" id="UP001559623"/>
    </source>
</evidence>
<protein>
    <submittedName>
        <fullName evidence="2">Uncharacterized protein</fullName>
    </submittedName>
</protein>
<keyword evidence="3" id="KW-1185">Reference proteome</keyword>
<dbReference type="EMBL" id="JARVLH010000001">
    <property type="protein sequence ID" value="MEX5284455.1"/>
    <property type="molecule type" value="Genomic_DNA"/>
</dbReference>
<reference evidence="2 3" key="1">
    <citation type="submission" date="2023-04" db="EMBL/GenBank/DDBJ databases">
        <title>Genome Sequence of Selenomonas sputigena ATCC 33150.</title>
        <authorList>
            <person name="Miller D.P."/>
            <person name="Anvari S."/>
            <person name="Polson S.W."/>
            <person name="Macdonald M."/>
            <person name="Mcdowell J.V."/>
        </authorList>
    </citation>
    <scope>NUCLEOTIDE SEQUENCE [LARGE SCALE GENOMIC DNA]</scope>
    <source>
        <strain evidence="2 3">ATCC 33150</strain>
    </source>
</reference>
<accession>A0ABV3X3T6</accession>
<organism evidence="2 3">
    <name type="scientific">Selenomonas sputigena</name>
    <dbReference type="NCBI Taxonomy" id="69823"/>
    <lineage>
        <taxon>Bacteria</taxon>
        <taxon>Bacillati</taxon>
        <taxon>Bacillota</taxon>
        <taxon>Negativicutes</taxon>
        <taxon>Selenomonadales</taxon>
        <taxon>Selenomonadaceae</taxon>
        <taxon>Selenomonas</taxon>
    </lineage>
</organism>
<keyword evidence="1" id="KW-0175">Coiled coil</keyword>
<evidence type="ECO:0000313" key="2">
    <source>
        <dbReference type="EMBL" id="MEX5284455.1"/>
    </source>
</evidence>
<evidence type="ECO:0000256" key="1">
    <source>
        <dbReference type="SAM" id="Coils"/>
    </source>
</evidence>
<name>A0ABV3X3T6_9FIRM</name>
<sequence length="482" mass="55543">MLLFSTILDIDESLTRDKFIELVIEWNQKSPHEENVIPNLSWSGERNVRFGTDSLWLDIEEYGNGEIIAVRYEKVEPDGIIWDSDYVVNFKEMRLAIQLDRSYREDALAVRADFSTPHFITMLIANGYLKKDGGLAIQRVPLLLTENDIPLLADVIEGKSRYRLPVVYVSKTMAGKDPVNVNWLASRLKGVAHVLVEESRDLDDKIRFACADKNEYDGGIGIYYPNPAVPPRRFFRPEAEEDAALLNQVVRTVILYGNSQNISPAYTWNGVWNMLLHDKLESKREELLAAETAKQRAEAEVNEVYNAFDEELGTLETCREEVERLRWENERLREENKALLLRFNGTEGEPILTRGMERDLFPGEIKDFLLSALEQAIQNSQGDKKARRRRVDVLRDIFDNNEYERQCEEKGRRVKNLLKSYDGMSRPVRHKLEELGFGITGDGKHYKLVYCEDNRYCIVLSKTPSDVRGGRNEAADIVKLVF</sequence>
<proteinExistence type="predicted"/>